<dbReference type="GO" id="GO:0140662">
    <property type="term" value="F:ATP-dependent protein folding chaperone"/>
    <property type="evidence" value="ECO:0007669"/>
    <property type="project" value="InterPro"/>
</dbReference>
<dbReference type="VEuPathDB" id="FungiDB:Malapachy_4261"/>
<dbReference type="InterPro" id="IPR043129">
    <property type="entry name" value="ATPase_NBD"/>
</dbReference>
<evidence type="ECO:0000256" key="5">
    <source>
        <dbReference type="ARBA" id="ARBA00022840"/>
    </source>
</evidence>
<evidence type="ECO:0000256" key="6">
    <source>
        <dbReference type="ARBA" id="ARBA00023186"/>
    </source>
</evidence>
<keyword evidence="3" id="KW-0547">Nucleotide-binding</keyword>
<keyword evidence="10" id="KW-1185">Reference proteome</keyword>
<dbReference type="GO" id="GO:0030968">
    <property type="term" value="P:endoplasmic reticulum unfolded protein response"/>
    <property type="evidence" value="ECO:0007669"/>
    <property type="project" value="TreeGrafter"/>
</dbReference>
<feature type="compositionally biased region" description="Low complexity" evidence="7">
    <location>
        <begin position="839"/>
        <end position="872"/>
    </location>
</feature>
<feature type="compositionally biased region" description="Basic and acidic residues" evidence="7">
    <location>
        <begin position="809"/>
        <end position="821"/>
    </location>
</feature>
<feature type="chain" id="PRO_5005839390" evidence="8">
    <location>
        <begin position="28"/>
        <end position="880"/>
    </location>
</feature>
<evidence type="ECO:0000313" key="10">
    <source>
        <dbReference type="Proteomes" id="UP000037751"/>
    </source>
</evidence>
<dbReference type="OrthoDB" id="10262720at2759"/>
<accession>A0A0M9VPB6</accession>
<keyword evidence="2 8" id="KW-0732">Signal</keyword>
<evidence type="ECO:0000256" key="3">
    <source>
        <dbReference type="ARBA" id="ARBA00022741"/>
    </source>
</evidence>
<name>A0A0M9VPB6_9BASI</name>
<keyword evidence="5" id="KW-0067">ATP-binding</keyword>
<comment type="caution">
    <text evidence="9">The sequence shown here is derived from an EMBL/GenBank/DDBJ whole genome shotgun (WGS) entry which is preliminary data.</text>
</comment>
<dbReference type="AlphaFoldDB" id="A0A0M9VPB6"/>
<dbReference type="Pfam" id="PF00012">
    <property type="entry name" value="HSP70"/>
    <property type="match status" value="1"/>
</dbReference>
<dbReference type="PANTHER" id="PTHR45639:SF3">
    <property type="entry name" value="HYPOXIA UP-REGULATED PROTEIN 1"/>
    <property type="match status" value="1"/>
</dbReference>
<keyword evidence="6" id="KW-0143">Chaperone</keyword>
<evidence type="ECO:0000256" key="7">
    <source>
        <dbReference type="SAM" id="MobiDB-lite"/>
    </source>
</evidence>
<evidence type="ECO:0000313" key="9">
    <source>
        <dbReference type="EMBL" id="KOS14225.1"/>
    </source>
</evidence>
<keyword evidence="4" id="KW-0256">Endoplasmic reticulum</keyword>
<evidence type="ECO:0000256" key="1">
    <source>
        <dbReference type="ARBA" id="ARBA00004319"/>
    </source>
</evidence>
<dbReference type="InterPro" id="IPR018181">
    <property type="entry name" value="Heat_shock_70_CS"/>
</dbReference>
<protein>
    <submittedName>
        <fullName evidence="9">Actin-like atpase domain-containing protein</fullName>
    </submittedName>
</protein>
<dbReference type="PROSITE" id="PS01036">
    <property type="entry name" value="HSP70_3"/>
    <property type="match status" value="1"/>
</dbReference>
<evidence type="ECO:0000256" key="2">
    <source>
        <dbReference type="ARBA" id="ARBA00022729"/>
    </source>
</evidence>
<dbReference type="SUPFAM" id="SSF53067">
    <property type="entry name" value="Actin-like ATPase domain"/>
    <property type="match status" value="2"/>
</dbReference>
<dbReference type="InterPro" id="IPR029047">
    <property type="entry name" value="HSP70_peptide-bd_sf"/>
</dbReference>
<dbReference type="Gene3D" id="3.30.420.40">
    <property type="match status" value="2"/>
</dbReference>
<reference evidence="9 10" key="1">
    <citation type="submission" date="2015-07" db="EMBL/GenBank/DDBJ databases">
        <title>Draft Genome Sequence of Malassezia furfur CBS1878 and Malassezia pachydermatis CBS1879.</title>
        <authorList>
            <person name="Triana S."/>
            <person name="Ohm R."/>
            <person name="Gonzalez A."/>
            <person name="DeCock H."/>
            <person name="Restrepo S."/>
            <person name="Celis A."/>
        </authorList>
    </citation>
    <scope>NUCLEOTIDE SEQUENCE [LARGE SCALE GENOMIC DNA]</scope>
    <source>
        <strain evidence="9 10">CBS 1879</strain>
    </source>
</reference>
<gene>
    <name evidence="9" type="ORF">Malapachy_4261</name>
</gene>
<dbReference type="GeneID" id="28730588"/>
<dbReference type="PANTHER" id="PTHR45639">
    <property type="entry name" value="HSC70CB, ISOFORM G-RELATED"/>
    <property type="match status" value="1"/>
</dbReference>
<dbReference type="PRINTS" id="PR00301">
    <property type="entry name" value="HEATSHOCK70"/>
</dbReference>
<feature type="region of interest" description="Disordered" evidence="7">
    <location>
        <begin position="809"/>
        <end position="880"/>
    </location>
</feature>
<evidence type="ECO:0000256" key="4">
    <source>
        <dbReference type="ARBA" id="ARBA00022824"/>
    </source>
</evidence>
<dbReference type="Gene3D" id="1.20.1270.10">
    <property type="match status" value="1"/>
</dbReference>
<dbReference type="GO" id="GO:0005524">
    <property type="term" value="F:ATP binding"/>
    <property type="evidence" value="ECO:0007669"/>
    <property type="project" value="UniProtKB-KW"/>
</dbReference>
<dbReference type="SUPFAM" id="SSF100934">
    <property type="entry name" value="Heat shock protein 70kD (HSP70), C-terminal subdomain"/>
    <property type="match status" value="1"/>
</dbReference>
<feature type="signal peptide" evidence="8">
    <location>
        <begin position="1"/>
        <end position="27"/>
    </location>
</feature>
<dbReference type="Gene3D" id="2.60.34.10">
    <property type="entry name" value="Substrate Binding Domain Of DNAk, Chain A, domain 1"/>
    <property type="match status" value="1"/>
</dbReference>
<sequence>MRGHTALGALLVYAALALALLAVPSTAIGVVSIDYGTEWIKAALIKPGKPFDLVLSRDSKRKVQASVAFKGAVPDDGALEKQERIMGADAYAYASRSPYQSFHAAKLLLGQSCRPDEPEAVAQYRAVFGNLVARLPDDLKTGSTCVVAPSLNTTSYWRAEEIVGMQLDHIRELAEETAGELLSIGYQSGSSFFSSQRGLDTVITVPIFYTPHERQALLDAAVLAGFRPRLISDAAAAATNYAQSRTFPKPERHIFYDAGSGSVRASLVEFSTPENSTKPGSVVVQVLDAAWDRTAGGLSMDMLLRDMLADAFDAAYPERASVKKDARAMARLLREANRAKHVLSANAAATVYVESLADDLDLRTTIDRETFETKMHKVKLLERFISPLSQLLKRNKITIDDVQSVVLVGGATRVPSVQAQLKALGIPDEKLAQNVNADEAAVMGAALAVASTQPQLRMKHVDVHDGNMYPVDLSVSGHESTIFPSGPVFAEAYELTLNGQQTDFDILLSSPKDRLERGDAGELQRIRVDGVADALADLQAKNEMSHVDVKVNLTVRNAPFGTYHVPSAALTVTPHKSITGTIKSLFHFSSSDNATNTTTEADALAPQSTVLSVNTTYLGPVRPLTGLEKIKSLERLRLIVYEAKQRAERDAAMNSLESVIYRARDQVETDAFAEAAAKHELDAIRAKTDELHSWLNDQSDGANAEAITKRERELTKQTDAVLKRQAQAERRPTAIADLSATLSSAQTFLREARANLTQAMAENMGSKYTASDLDSLESTVKKDLSWLEDGRKAQQKRKAHEDPVLLVEDMDRRGKKIRDTMTKLQKRRIPKTRPKMTHTSSSSASSSSSSSASATMTPSTSSSTPAEATSTPDVPVHDDL</sequence>
<dbReference type="FunFam" id="3.90.640.10:FF:000004">
    <property type="entry name" value="Heat shock 70 kDa protein 4"/>
    <property type="match status" value="1"/>
</dbReference>
<dbReference type="EMBL" id="LGAV01000004">
    <property type="protein sequence ID" value="KOS14225.1"/>
    <property type="molecule type" value="Genomic_DNA"/>
</dbReference>
<dbReference type="RefSeq" id="XP_017991857.1">
    <property type="nucleotide sequence ID" value="XM_018138712.1"/>
</dbReference>
<feature type="compositionally biased region" description="Basic residues" evidence="7">
    <location>
        <begin position="824"/>
        <end position="836"/>
    </location>
</feature>
<dbReference type="InterPro" id="IPR013126">
    <property type="entry name" value="Hsp_70_fam"/>
</dbReference>
<dbReference type="Gene3D" id="3.90.640.10">
    <property type="entry name" value="Actin, Chain A, domain 4"/>
    <property type="match status" value="1"/>
</dbReference>
<organism evidence="9 10">
    <name type="scientific">Malassezia pachydermatis</name>
    <dbReference type="NCBI Taxonomy" id="77020"/>
    <lineage>
        <taxon>Eukaryota</taxon>
        <taxon>Fungi</taxon>
        <taxon>Dikarya</taxon>
        <taxon>Basidiomycota</taxon>
        <taxon>Ustilaginomycotina</taxon>
        <taxon>Malasseziomycetes</taxon>
        <taxon>Malasseziales</taxon>
        <taxon>Malasseziaceae</taxon>
        <taxon>Malassezia</taxon>
    </lineage>
</organism>
<proteinExistence type="predicted"/>
<dbReference type="GO" id="GO:0005788">
    <property type="term" value="C:endoplasmic reticulum lumen"/>
    <property type="evidence" value="ECO:0007669"/>
    <property type="project" value="UniProtKB-SubCell"/>
</dbReference>
<dbReference type="STRING" id="77020.A0A0M9VPB6"/>
<dbReference type="CDD" id="cd10230">
    <property type="entry name" value="ASKHA_NBD_HSP70_HYOU1"/>
    <property type="match status" value="1"/>
</dbReference>
<dbReference type="Proteomes" id="UP000037751">
    <property type="component" value="Unassembled WGS sequence"/>
</dbReference>
<comment type="subcellular location">
    <subcellularLocation>
        <location evidence="1">Endoplasmic reticulum lumen</location>
    </subcellularLocation>
</comment>
<evidence type="ECO:0000256" key="8">
    <source>
        <dbReference type="SAM" id="SignalP"/>
    </source>
</evidence>
<dbReference type="InterPro" id="IPR029048">
    <property type="entry name" value="HSP70_C_sf"/>
</dbReference>
<dbReference type="GO" id="GO:0034663">
    <property type="term" value="C:endoplasmic reticulum chaperone complex"/>
    <property type="evidence" value="ECO:0007669"/>
    <property type="project" value="TreeGrafter"/>
</dbReference>
<dbReference type="Gene3D" id="3.30.30.30">
    <property type="match status" value="1"/>
</dbReference>